<evidence type="ECO:0000313" key="10">
    <source>
        <dbReference type="Proteomes" id="UP000219465"/>
    </source>
</evidence>
<dbReference type="OrthoDB" id="9803968at2"/>
<evidence type="ECO:0000256" key="2">
    <source>
        <dbReference type="ARBA" id="ARBA00022598"/>
    </source>
</evidence>
<comment type="similarity">
    <text evidence="1">Belongs to the ATP-dependent AMP-binding enzyme family.</text>
</comment>
<dbReference type="PROSITE" id="PS00455">
    <property type="entry name" value="AMP_BINDING"/>
    <property type="match status" value="1"/>
</dbReference>
<evidence type="ECO:0000313" key="9">
    <source>
        <dbReference type="EMBL" id="SOE08765.1"/>
    </source>
</evidence>
<dbReference type="GO" id="GO:0006631">
    <property type="term" value="P:fatty acid metabolic process"/>
    <property type="evidence" value="ECO:0007669"/>
    <property type="project" value="TreeGrafter"/>
</dbReference>
<evidence type="ECO:0000259" key="8">
    <source>
        <dbReference type="Pfam" id="PF13193"/>
    </source>
</evidence>
<dbReference type="GO" id="GO:0046872">
    <property type="term" value="F:metal ion binding"/>
    <property type="evidence" value="ECO:0007669"/>
    <property type="project" value="UniProtKB-KW"/>
</dbReference>
<dbReference type="InterPro" id="IPR020845">
    <property type="entry name" value="AMP-binding_CS"/>
</dbReference>
<dbReference type="GO" id="GO:0031956">
    <property type="term" value="F:medium-chain fatty acid-CoA ligase activity"/>
    <property type="evidence" value="ECO:0007669"/>
    <property type="project" value="TreeGrafter"/>
</dbReference>
<keyword evidence="3" id="KW-0479">Metal-binding</keyword>
<dbReference type="PANTHER" id="PTHR43201">
    <property type="entry name" value="ACYL-COA SYNTHETASE"/>
    <property type="match status" value="1"/>
</dbReference>
<dbReference type="Pfam" id="PF00501">
    <property type="entry name" value="AMP-binding"/>
    <property type="match status" value="1"/>
</dbReference>
<dbReference type="Gene3D" id="3.30.300.30">
    <property type="match status" value="1"/>
</dbReference>
<feature type="domain" description="AMP-binding enzyme C-terminal" evidence="8">
    <location>
        <begin position="420"/>
        <end position="499"/>
    </location>
</feature>
<dbReference type="SUPFAM" id="SSF56801">
    <property type="entry name" value="Acetyl-CoA synthetase-like"/>
    <property type="match status" value="1"/>
</dbReference>
<accession>A0A286HLT9</accession>
<gene>
    <name evidence="9" type="ORF">SAMN05877838_0495</name>
</gene>
<evidence type="ECO:0000259" key="7">
    <source>
        <dbReference type="Pfam" id="PF00501"/>
    </source>
</evidence>
<evidence type="ECO:0000256" key="6">
    <source>
        <dbReference type="ARBA" id="ARBA00067668"/>
    </source>
</evidence>
<dbReference type="Gene3D" id="3.40.50.12780">
    <property type="entry name" value="N-terminal domain of ligase-like"/>
    <property type="match status" value="1"/>
</dbReference>
<dbReference type="InterPro" id="IPR042099">
    <property type="entry name" value="ANL_N_sf"/>
</dbReference>
<dbReference type="InterPro" id="IPR045851">
    <property type="entry name" value="AMP-bd_C_sf"/>
</dbReference>
<proteinExistence type="inferred from homology"/>
<evidence type="ECO:0000256" key="3">
    <source>
        <dbReference type="ARBA" id="ARBA00022723"/>
    </source>
</evidence>
<dbReference type="RefSeq" id="WP_097104703.1">
    <property type="nucleotide sequence ID" value="NZ_OCPC01000001.1"/>
</dbReference>
<dbReference type="InterPro" id="IPR000873">
    <property type="entry name" value="AMP-dep_synth/lig_dom"/>
</dbReference>
<dbReference type="Proteomes" id="UP000219465">
    <property type="component" value="Unassembled WGS sequence"/>
</dbReference>
<feature type="domain" description="AMP-dependent synthetase/ligase" evidence="7">
    <location>
        <begin position="8"/>
        <end position="370"/>
    </location>
</feature>
<dbReference type="EMBL" id="OCPC01000001">
    <property type="protein sequence ID" value="SOE08765.1"/>
    <property type="molecule type" value="Genomic_DNA"/>
</dbReference>
<dbReference type="AlphaFoldDB" id="A0A286HLT9"/>
<sequence length="520" mass="55837">MNVAEWLARSGRRYPGYPALFSGETQLTDYQGFARSAAAIGAGLRVRYGIAPGDRVAIFAKNTPAYLEAMFGAWFAGAAIVPINAKLHSKEAAFIIENSGAGLVFATAPLGGELAGALADRELKLLDLESAEFETLRQSVPLDAPVERANMDMAWLFYTSGTTGRPKGVMISHGNMQAMVASYFADVDAVYPTDAALYAAPLSHGAGLYCIQHVLKGARHVVPVSGGFDPEEIFALARSLGDIQMFAAPTMVKRLVAAARERGETGEGIRTIVYGGGPMYLSDIVEAVDVLGPRFCQIYGQGESPMTITALDRASVADRAHPRWRERLASVGTAQSSVEVRIADETGVSVATGETGEILVRGAPVMQGYWRDPEATASALRDGWLWTGDMGVLDSDGFLTLKDRSKDVIISGGTNIYPREVEEALLTHAGVREVSVIGVPDPEWGESILAYVVAEPETETGTAPDASELDRHCLNLIARFKRPKVYRFVSELPKNNYGKVLKTELRNAFAAETASEPGSI</sequence>
<dbReference type="FunFam" id="3.30.300.30:FF:000008">
    <property type="entry name" value="2,3-dihydroxybenzoate-AMP ligase"/>
    <property type="match status" value="1"/>
</dbReference>
<comment type="catalytic activity">
    <reaction evidence="4">
        <text>3-(methylsulfanyl)propanoate + ATP + CoA = 3-(methylsulfanyl)propanoyl-CoA + AMP + diphosphate</text>
        <dbReference type="Rhea" id="RHEA:43052"/>
        <dbReference type="ChEBI" id="CHEBI:30616"/>
        <dbReference type="ChEBI" id="CHEBI:33019"/>
        <dbReference type="ChEBI" id="CHEBI:49016"/>
        <dbReference type="ChEBI" id="CHEBI:57287"/>
        <dbReference type="ChEBI" id="CHEBI:82815"/>
        <dbReference type="ChEBI" id="CHEBI:456215"/>
        <dbReference type="EC" id="6.2.1.44"/>
    </reaction>
    <physiologicalReaction direction="left-to-right" evidence="4">
        <dbReference type="Rhea" id="RHEA:43053"/>
    </physiologicalReaction>
</comment>
<keyword evidence="2" id="KW-0436">Ligase</keyword>
<reference evidence="10" key="1">
    <citation type="submission" date="2017-08" db="EMBL/GenBank/DDBJ databases">
        <authorList>
            <person name="Varghese N."/>
            <person name="Submissions S."/>
        </authorList>
    </citation>
    <scope>NUCLEOTIDE SEQUENCE [LARGE SCALE GENOMIC DNA]</scope>
    <source>
        <strain evidence="10">KCTC 23107</strain>
    </source>
</reference>
<evidence type="ECO:0000256" key="1">
    <source>
        <dbReference type="ARBA" id="ARBA00006432"/>
    </source>
</evidence>
<protein>
    <recommendedName>
        <fullName evidence="6">3-methylmercaptopropionyl-CoA ligase</fullName>
        <ecNumber evidence="5">6.2.1.44</ecNumber>
    </recommendedName>
</protein>
<dbReference type="InterPro" id="IPR025110">
    <property type="entry name" value="AMP-bd_C"/>
</dbReference>
<evidence type="ECO:0000256" key="5">
    <source>
        <dbReference type="ARBA" id="ARBA00066616"/>
    </source>
</evidence>
<name>A0A286HLT9_9HYPH</name>
<organism evidence="9 10">
    <name type="scientific">Hoeflea halophila</name>
    <dbReference type="NCBI Taxonomy" id="714899"/>
    <lineage>
        <taxon>Bacteria</taxon>
        <taxon>Pseudomonadati</taxon>
        <taxon>Pseudomonadota</taxon>
        <taxon>Alphaproteobacteria</taxon>
        <taxon>Hyphomicrobiales</taxon>
        <taxon>Rhizobiaceae</taxon>
        <taxon>Hoeflea</taxon>
    </lineage>
</organism>
<keyword evidence="10" id="KW-1185">Reference proteome</keyword>
<dbReference type="Pfam" id="PF13193">
    <property type="entry name" value="AMP-binding_C"/>
    <property type="match status" value="1"/>
</dbReference>
<dbReference type="EC" id="6.2.1.44" evidence="5"/>
<dbReference type="PANTHER" id="PTHR43201:SF5">
    <property type="entry name" value="MEDIUM-CHAIN ACYL-COA LIGASE ACSF2, MITOCHONDRIAL"/>
    <property type="match status" value="1"/>
</dbReference>
<evidence type="ECO:0000256" key="4">
    <source>
        <dbReference type="ARBA" id="ARBA00051915"/>
    </source>
</evidence>